<organism evidence="1 2">
    <name type="scientific">Trichinella pseudospiralis</name>
    <name type="common">Parasitic roundworm</name>
    <dbReference type="NCBI Taxonomy" id="6337"/>
    <lineage>
        <taxon>Eukaryota</taxon>
        <taxon>Metazoa</taxon>
        <taxon>Ecdysozoa</taxon>
        <taxon>Nematoda</taxon>
        <taxon>Enoplea</taxon>
        <taxon>Dorylaimia</taxon>
        <taxon>Trichinellida</taxon>
        <taxon>Trichinellidae</taxon>
        <taxon>Trichinella</taxon>
    </lineage>
</organism>
<gene>
    <name evidence="1" type="ORF">T4C_10050</name>
</gene>
<evidence type="ECO:0000313" key="1">
    <source>
        <dbReference type="EMBL" id="KRZ37695.1"/>
    </source>
</evidence>
<comment type="caution">
    <text evidence="1">The sequence shown here is derived from an EMBL/GenBank/DDBJ whole genome shotgun (WGS) entry which is preliminary data.</text>
</comment>
<evidence type="ECO:0000313" key="2">
    <source>
        <dbReference type="Proteomes" id="UP000054826"/>
    </source>
</evidence>
<dbReference type="Proteomes" id="UP000054826">
    <property type="component" value="Unassembled WGS sequence"/>
</dbReference>
<reference evidence="1 2" key="1">
    <citation type="submission" date="2015-01" db="EMBL/GenBank/DDBJ databases">
        <title>Evolution of Trichinella species and genotypes.</title>
        <authorList>
            <person name="Korhonen P.K."/>
            <person name="Edoardo P."/>
            <person name="Giuseppe L.R."/>
            <person name="Gasser R.B."/>
        </authorList>
    </citation>
    <scope>NUCLEOTIDE SEQUENCE [LARGE SCALE GENOMIC DNA]</scope>
    <source>
        <strain evidence="1">ISS176</strain>
    </source>
</reference>
<name>A0A0V1JRU8_TRIPS</name>
<proteinExistence type="predicted"/>
<accession>A0A0V1JRU8</accession>
<protein>
    <submittedName>
        <fullName evidence="1">Uncharacterized protein</fullName>
    </submittedName>
</protein>
<sequence length="182" mass="20841">MYCEFEKAFLENRTLSIIPNLLITSVTNLIFTELRDQFSKNNFKKFLSEVAISAFRFIQMHLFLISNLFKFELHDFGFINVETGCALCAEFLHLHKMVENVLCSVHLVSEFGIDCSRSFGYTESAVPSALRMDKHVRDVTFSTKSGSNLIMQCSAVQLSYGTVFRDNHHSLYYVHSILVLCA</sequence>
<dbReference type="AlphaFoldDB" id="A0A0V1JRU8"/>
<dbReference type="EMBL" id="JYDV01000055">
    <property type="protein sequence ID" value="KRZ37695.1"/>
    <property type="molecule type" value="Genomic_DNA"/>
</dbReference>